<dbReference type="GO" id="GO:0006418">
    <property type="term" value="P:tRNA aminoacylation for protein translation"/>
    <property type="evidence" value="ECO:0007669"/>
    <property type="project" value="InterPro"/>
</dbReference>
<dbReference type="GO" id="GO:0005524">
    <property type="term" value="F:ATP binding"/>
    <property type="evidence" value="ECO:0007669"/>
    <property type="project" value="UniProtKB-KW"/>
</dbReference>
<name>T0Z0I5_9ZZZZ</name>
<comment type="catalytic activity">
    <reaction evidence="6">
        <text>tRNA(Tyr) + L-tyrosine + ATP = L-tyrosyl-tRNA(Tyr) + AMP + diphosphate + H(+)</text>
        <dbReference type="Rhea" id="RHEA:10220"/>
        <dbReference type="Rhea" id="RHEA-COMP:9706"/>
        <dbReference type="Rhea" id="RHEA-COMP:9707"/>
        <dbReference type="ChEBI" id="CHEBI:15378"/>
        <dbReference type="ChEBI" id="CHEBI:30616"/>
        <dbReference type="ChEBI" id="CHEBI:33019"/>
        <dbReference type="ChEBI" id="CHEBI:58315"/>
        <dbReference type="ChEBI" id="CHEBI:78442"/>
        <dbReference type="ChEBI" id="CHEBI:78536"/>
        <dbReference type="ChEBI" id="CHEBI:456215"/>
        <dbReference type="EC" id="6.1.1.1"/>
    </reaction>
</comment>
<accession>T0Z0I5</accession>
<sequence>MLFEDLEYRGLVYQISDPLLKKLLNEDHLVVYAGFDPTSDSLHVGHLLQVCNLRRLMQGGHKIVVVLGGATGMIGDPSGKIEERPLMEPDLLKQNIESLRIQFEQLLIGQNFTSGFPAGNPHVIV</sequence>
<proteinExistence type="predicted"/>
<organism evidence="7">
    <name type="scientific">mine drainage metagenome</name>
    <dbReference type="NCBI Taxonomy" id="410659"/>
    <lineage>
        <taxon>unclassified sequences</taxon>
        <taxon>metagenomes</taxon>
        <taxon>ecological metagenomes</taxon>
    </lineage>
</organism>
<comment type="caution">
    <text evidence="7">The sequence shown here is derived from an EMBL/GenBank/DDBJ whole genome shotgun (WGS) entry which is preliminary data.</text>
</comment>
<reference evidence="7" key="1">
    <citation type="submission" date="2013-08" db="EMBL/GenBank/DDBJ databases">
        <authorList>
            <person name="Mendez C."/>
            <person name="Richter M."/>
            <person name="Ferrer M."/>
            <person name="Sanchez J."/>
        </authorList>
    </citation>
    <scope>NUCLEOTIDE SEQUENCE</scope>
</reference>
<dbReference type="InterPro" id="IPR001412">
    <property type="entry name" value="aa-tRNA-synth_I_CS"/>
</dbReference>
<feature type="non-terminal residue" evidence="7">
    <location>
        <position position="125"/>
    </location>
</feature>
<keyword evidence="3" id="KW-0067">ATP-binding</keyword>
<evidence type="ECO:0000256" key="6">
    <source>
        <dbReference type="ARBA" id="ARBA00048248"/>
    </source>
</evidence>
<dbReference type="EMBL" id="AUZY01009633">
    <property type="protein sequence ID" value="EQD41466.1"/>
    <property type="molecule type" value="Genomic_DNA"/>
</dbReference>
<dbReference type="InterPro" id="IPR024088">
    <property type="entry name" value="Tyr-tRNA-ligase_bac-type"/>
</dbReference>
<dbReference type="PANTHER" id="PTHR11766:SF0">
    <property type="entry name" value="TYROSINE--TRNA LIGASE, MITOCHONDRIAL"/>
    <property type="match status" value="1"/>
</dbReference>
<keyword evidence="4" id="KW-0648">Protein biosynthesis</keyword>
<dbReference type="GO" id="GO:0005829">
    <property type="term" value="C:cytosol"/>
    <property type="evidence" value="ECO:0007669"/>
    <property type="project" value="TreeGrafter"/>
</dbReference>
<gene>
    <name evidence="7" type="ORF">B1B_14534</name>
</gene>
<dbReference type="PANTHER" id="PTHR11766">
    <property type="entry name" value="TYROSYL-TRNA SYNTHETASE"/>
    <property type="match status" value="1"/>
</dbReference>
<evidence type="ECO:0000256" key="5">
    <source>
        <dbReference type="ARBA" id="ARBA00023146"/>
    </source>
</evidence>
<dbReference type="Pfam" id="PF00579">
    <property type="entry name" value="tRNA-synt_1b"/>
    <property type="match status" value="1"/>
</dbReference>
<evidence type="ECO:0000256" key="1">
    <source>
        <dbReference type="ARBA" id="ARBA00022598"/>
    </source>
</evidence>
<dbReference type="EC" id="6.1.1.-" evidence="7"/>
<dbReference type="GO" id="GO:0004831">
    <property type="term" value="F:tyrosine-tRNA ligase activity"/>
    <property type="evidence" value="ECO:0007669"/>
    <property type="project" value="UniProtKB-EC"/>
</dbReference>
<dbReference type="AlphaFoldDB" id="T0Z0I5"/>
<dbReference type="Gene3D" id="3.40.50.620">
    <property type="entry name" value="HUPs"/>
    <property type="match status" value="1"/>
</dbReference>
<dbReference type="SUPFAM" id="SSF52374">
    <property type="entry name" value="Nucleotidylyl transferase"/>
    <property type="match status" value="1"/>
</dbReference>
<dbReference type="InterPro" id="IPR014729">
    <property type="entry name" value="Rossmann-like_a/b/a_fold"/>
</dbReference>
<evidence type="ECO:0000313" key="7">
    <source>
        <dbReference type="EMBL" id="EQD41466.1"/>
    </source>
</evidence>
<protein>
    <submittedName>
        <fullName evidence="7">Aminoacyl-tRNA synthetase, class Ib domain protein</fullName>
        <ecNumber evidence="7">6.1.1.-</ecNumber>
    </submittedName>
</protein>
<keyword evidence="2" id="KW-0547">Nucleotide-binding</keyword>
<keyword evidence="5 7" id="KW-0030">Aminoacyl-tRNA synthetase</keyword>
<evidence type="ECO:0000256" key="4">
    <source>
        <dbReference type="ARBA" id="ARBA00022917"/>
    </source>
</evidence>
<reference evidence="7" key="2">
    <citation type="journal article" date="2014" name="ISME J.">
        <title>Microbial stratification in low pH oxic and suboxic macroscopic growths along an acid mine drainage.</title>
        <authorList>
            <person name="Mendez-Garcia C."/>
            <person name="Mesa V."/>
            <person name="Sprenger R.R."/>
            <person name="Richter M."/>
            <person name="Diez M.S."/>
            <person name="Solano J."/>
            <person name="Bargiela R."/>
            <person name="Golyshina O.V."/>
            <person name="Manteca A."/>
            <person name="Ramos J.L."/>
            <person name="Gallego J.R."/>
            <person name="Llorente I."/>
            <person name="Martins Dos Santos V.A."/>
            <person name="Jensen O.N."/>
            <person name="Pelaez A.I."/>
            <person name="Sanchez J."/>
            <person name="Ferrer M."/>
        </authorList>
    </citation>
    <scope>NUCLEOTIDE SEQUENCE</scope>
</reference>
<keyword evidence="1 7" id="KW-0436">Ligase</keyword>
<evidence type="ECO:0000256" key="3">
    <source>
        <dbReference type="ARBA" id="ARBA00022840"/>
    </source>
</evidence>
<evidence type="ECO:0000256" key="2">
    <source>
        <dbReference type="ARBA" id="ARBA00022741"/>
    </source>
</evidence>
<dbReference type="InterPro" id="IPR002305">
    <property type="entry name" value="aa-tRNA-synth_Ic"/>
</dbReference>
<dbReference type="PROSITE" id="PS00178">
    <property type="entry name" value="AA_TRNA_LIGASE_I"/>
    <property type="match status" value="1"/>
</dbReference>